<reference evidence="6 7" key="1">
    <citation type="submission" date="2016-10" db="EMBL/GenBank/DDBJ databases">
        <authorList>
            <person name="de Groot N.N."/>
        </authorList>
    </citation>
    <scope>NUCLEOTIDE SEQUENCE [LARGE SCALE GENOMIC DNA]</scope>
    <source>
        <strain evidence="6 7">DSM 45610</strain>
    </source>
</reference>
<comment type="similarity">
    <text evidence="1 4">Belongs to the GTP cyclohydrolase I type 2/NIF3 family.</text>
</comment>
<evidence type="ECO:0000256" key="1">
    <source>
        <dbReference type="ARBA" id="ARBA00006964"/>
    </source>
</evidence>
<feature type="binding site" evidence="5">
    <location>
        <position position="67"/>
    </location>
    <ligand>
        <name>a divalent metal cation</name>
        <dbReference type="ChEBI" id="CHEBI:60240"/>
        <label>1</label>
    </ligand>
</feature>
<dbReference type="GO" id="GO:0005737">
    <property type="term" value="C:cytoplasm"/>
    <property type="evidence" value="ECO:0007669"/>
    <property type="project" value="TreeGrafter"/>
</dbReference>
<dbReference type="Gene3D" id="3.40.1390.30">
    <property type="entry name" value="NIF3 (NGG1p interacting factor 3)-like"/>
    <property type="match status" value="1"/>
</dbReference>
<dbReference type="InterPro" id="IPR002678">
    <property type="entry name" value="DUF34/NIF3"/>
</dbReference>
<accession>A0A1H2R1M5</accession>
<sequence>MTVMGREIIQILEEWAPKRLAVENDRIGLQVGHPDAEVKGVLVALDVTEAVVDEAIRIGANWIVAHHAIIYRPLNDLRTDRPAGRVYAKLLAHEINVFISHTNLDAASGGVNDVMCELIGLTNLEVLLPTYQPSLQKIVVFIPESHHEKVLQAMCQAGAGAIGEYSHCTFNLHGTGTFLPGEGTNPHIGEQGKLEQVSEVRLETIVSDEVRDAVVQAMKKAHPYEEAAYDIYPLELQGERLGVGRVGDLPRSVTLRELAEKLKVAYQLSGLRMVGDGERRVRKVAVLGGSGGRYYRNALSCGADVYITGDLDHHTVLDALAEGLTLLDPGHHAEELVLQRVVDILQRKLPSINIQATTVDTNPFTFL</sequence>
<feature type="binding site" evidence="5">
    <location>
        <position position="331"/>
    </location>
    <ligand>
        <name>a divalent metal cation</name>
        <dbReference type="ChEBI" id="CHEBI:60240"/>
        <label>1</label>
    </ligand>
</feature>
<dbReference type="STRING" id="1048340.SAMN05444487_101360"/>
<evidence type="ECO:0000256" key="3">
    <source>
        <dbReference type="ARBA" id="ARBA00022723"/>
    </source>
</evidence>
<keyword evidence="3 4" id="KW-0479">Metal-binding</keyword>
<name>A0A1H2R1M5_9BACL</name>
<gene>
    <name evidence="6" type="ORF">SAMN05444487_101360</name>
</gene>
<feature type="binding site" evidence="5">
    <location>
        <position position="334"/>
    </location>
    <ligand>
        <name>a divalent metal cation</name>
        <dbReference type="ChEBI" id="CHEBI:60240"/>
        <label>1</label>
    </ligand>
</feature>
<dbReference type="GO" id="GO:0046872">
    <property type="term" value="F:metal ion binding"/>
    <property type="evidence" value="ECO:0007669"/>
    <property type="project" value="UniProtKB-UniRule"/>
</dbReference>
<dbReference type="EMBL" id="FNNQ01000001">
    <property type="protein sequence ID" value="SDW13366.1"/>
    <property type="molecule type" value="Genomic_DNA"/>
</dbReference>
<dbReference type="InterPro" id="IPR036069">
    <property type="entry name" value="DUF34/NIF3_sf"/>
</dbReference>
<dbReference type="PIRSF" id="PIRSF037489">
    <property type="entry name" value="UCP037489_NIF3_YqfO"/>
    <property type="match status" value="1"/>
</dbReference>
<dbReference type="RefSeq" id="WP_091735158.1">
    <property type="nucleotide sequence ID" value="NZ_FNNQ01000001.1"/>
</dbReference>
<dbReference type="Pfam" id="PF01784">
    <property type="entry name" value="DUF34_NIF3"/>
    <property type="match status" value="1"/>
</dbReference>
<protein>
    <recommendedName>
        <fullName evidence="2 4">GTP cyclohydrolase 1 type 2 homolog</fullName>
    </recommendedName>
</protein>
<evidence type="ECO:0000256" key="5">
    <source>
        <dbReference type="PIRSR" id="PIRSR602678-1"/>
    </source>
</evidence>
<evidence type="ECO:0000256" key="2">
    <source>
        <dbReference type="ARBA" id="ARBA00022112"/>
    </source>
</evidence>
<evidence type="ECO:0000256" key="4">
    <source>
        <dbReference type="PIRNR" id="PIRNR037489"/>
    </source>
</evidence>
<dbReference type="FunFam" id="3.30.70.120:FF:000006">
    <property type="entry name" value="GTP cyclohydrolase 1 type 2 homolog"/>
    <property type="match status" value="1"/>
</dbReference>
<dbReference type="Gene3D" id="3.30.70.120">
    <property type="match status" value="1"/>
</dbReference>
<dbReference type="FunFam" id="3.40.1390.30:FF:000001">
    <property type="entry name" value="GTP cyclohydrolase 1 type 2"/>
    <property type="match status" value="1"/>
</dbReference>
<dbReference type="InterPro" id="IPR015867">
    <property type="entry name" value="N-reg_PII/ATP_PRibTrfase_C"/>
</dbReference>
<dbReference type="Proteomes" id="UP000198534">
    <property type="component" value="Unassembled WGS sequence"/>
</dbReference>
<feature type="binding site" evidence="5">
    <location>
        <position position="66"/>
    </location>
    <ligand>
        <name>a divalent metal cation</name>
        <dbReference type="ChEBI" id="CHEBI:60240"/>
        <label>1</label>
    </ligand>
</feature>
<evidence type="ECO:0000313" key="6">
    <source>
        <dbReference type="EMBL" id="SDW13366.1"/>
    </source>
</evidence>
<dbReference type="InterPro" id="IPR017221">
    <property type="entry name" value="DUF34/NIF3_bac"/>
</dbReference>
<dbReference type="PANTHER" id="PTHR13799">
    <property type="entry name" value="NGG1 INTERACTING FACTOR 3"/>
    <property type="match status" value="1"/>
</dbReference>
<dbReference type="PANTHER" id="PTHR13799:SF14">
    <property type="entry name" value="GTP CYCLOHYDROLASE 1 TYPE 2 HOMOLOG"/>
    <property type="match status" value="1"/>
</dbReference>
<dbReference type="NCBIfam" id="TIGR00486">
    <property type="entry name" value="YbgI_SA1388"/>
    <property type="match status" value="1"/>
</dbReference>
<organism evidence="6 7">
    <name type="scientific">Marininema mesophilum</name>
    <dbReference type="NCBI Taxonomy" id="1048340"/>
    <lineage>
        <taxon>Bacteria</taxon>
        <taxon>Bacillati</taxon>
        <taxon>Bacillota</taxon>
        <taxon>Bacilli</taxon>
        <taxon>Bacillales</taxon>
        <taxon>Thermoactinomycetaceae</taxon>
        <taxon>Marininema</taxon>
    </lineage>
</organism>
<keyword evidence="7" id="KW-1185">Reference proteome</keyword>
<evidence type="ECO:0000313" key="7">
    <source>
        <dbReference type="Proteomes" id="UP000198534"/>
    </source>
</evidence>
<proteinExistence type="inferred from homology"/>
<dbReference type="AlphaFoldDB" id="A0A1H2R1M5"/>
<feature type="binding site" evidence="5">
    <location>
        <position position="105"/>
    </location>
    <ligand>
        <name>a divalent metal cation</name>
        <dbReference type="ChEBI" id="CHEBI:60240"/>
        <label>1</label>
    </ligand>
</feature>
<dbReference type="SUPFAM" id="SSF102705">
    <property type="entry name" value="NIF3 (NGG1p interacting factor 3)-like"/>
    <property type="match status" value="1"/>
</dbReference>
<dbReference type="OrthoDB" id="9792792at2"/>